<reference evidence="2 3" key="1">
    <citation type="submission" date="2018-03" db="EMBL/GenBank/DDBJ databases">
        <title>Genomic Encyclopedia of Archaeal and Bacterial Type Strains, Phase II (KMG-II): from individual species to whole genera.</title>
        <authorList>
            <person name="Goeker M."/>
        </authorList>
    </citation>
    <scope>NUCLEOTIDE SEQUENCE [LARGE SCALE GENOMIC DNA]</scope>
    <source>
        <strain evidence="2 3">DSM 18107</strain>
    </source>
</reference>
<sequence length="67" mass="7334">MSQKKKNKKEKPKDKKDNIVDVDKLKSFGIIKGEGDDDIEEIDGGDISGGKTDDDTTVDTHWPTTGA</sequence>
<gene>
    <name evidence="2" type="ORF">CLV42_105373</name>
</gene>
<keyword evidence="3" id="KW-1185">Reference proteome</keyword>
<dbReference type="AlphaFoldDB" id="A0A2P8GAK2"/>
<organism evidence="2 3">
    <name type="scientific">Chitinophaga ginsengisoli</name>
    <dbReference type="NCBI Taxonomy" id="363837"/>
    <lineage>
        <taxon>Bacteria</taxon>
        <taxon>Pseudomonadati</taxon>
        <taxon>Bacteroidota</taxon>
        <taxon>Chitinophagia</taxon>
        <taxon>Chitinophagales</taxon>
        <taxon>Chitinophagaceae</taxon>
        <taxon>Chitinophaga</taxon>
    </lineage>
</organism>
<evidence type="ECO:0000256" key="1">
    <source>
        <dbReference type="SAM" id="MobiDB-lite"/>
    </source>
</evidence>
<dbReference type="EMBL" id="PYGK01000005">
    <property type="protein sequence ID" value="PSL31010.1"/>
    <property type="molecule type" value="Genomic_DNA"/>
</dbReference>
<evidence type="ECO:0000313" key="2">
    <source>
        <dbReference type="EMBL" id="PSL31010.1"/>
    </source>
</evidence>
<feature type="compositionally biased region" description="Basic residues" evidence="1">
    <location>
        <begin position="1"/>
        <end position="10"/>
    </location>
</feature>
<feature type="compositionally biased region" description="Acidic residues" evidence="1">
    <location>
        <begin position="35"/>
        <end position="44"/>
    </location>
</feature>
<feature type="compositionally biased region" description="Basic and acidic residues" evidence="1">
    <location>
        <begin position="11"/>
        <end position="20"/>
    </location>
</feature>
<name>A0A2P8GAK2_9BACT</name>
<dbReference type="Proteomes" id="UP000240978">
    <property type="component" value="Unassembled WGS sequence"/>
</dbReference>
<comment type="caution">
    <text evidence="2">The sequence shown here is derived from an EMBL/GenBank/DDBJ whole genome shotgun (WGS) entry which is preliminary data.</text>
</comment>
<accession>A0A2P8GAK2</accession>
<evidence type="ECO:0000313" key="3">
    <source>
        <dbReference type="Proteomes" id="UP000240978"/>
    </source>
</evidence>
<feature type="region of interest" description="Disordered" evidence="1">
    <location>
        <begin position="33"/>
        <end position="67"/>
    </location>
</feature>
<feature type="region of interest" description="Disordered" evidence="1">
    <location>
        <begin position="1"/>
        <end position="20"/>
    </location>
</feature>
<proteinExistence type="predicted"/>
<protein>
    <submittedName>
        <fullName evidence="2">Uncharacterized protein</fullName>
    </submittedName>
</protein>
<dbReference type="RefSeq" id="WP_106602831.1">
    <property type="nucleotide sequence ID" value="NZ_PYGK01000005.1"/>
</dbReference>